<evidence type="ECO:0000313" key="4">
    <source>
        <dbReference type="EMBL" id="QHI68101.1"/>
    </source>
</evidence>
<keyword evidence="4" id="KW-0328">Glycosyltransferase</keyword>
<dbReference type="Gene3D" id="3.60.20.10">
    <property type="entry name" value="Glutamine Phosphoribosylpyrophosphate, subunit 1, domain 1"/>
    <property type="match status" value="1"/>
</dbReference>
<keyword evidence="1 4" id="KW-0808">Transferase</keyword>
<proteinExistence type="predicted"/>
<keyword evidence="5" id="KW-1185">Reference proteome</keyword>
<evidence type="ECO:0000259" key="3">
    <source>
        <dbReference type="PROSITE" id="PS51278"/>
    </source>
</evidence>
<protein>
    <submittedName>
        <fullName evidence="4">Amidophosphoribosyltransferase</fullName>
    </submittedName>
</protein>
<evidence type="ECO:0000256" key="2">
    <source>
        <dbReference type="ARBA" id="ARBA00022962"/>
    </source>
</evidence>
<organism evidence="4 5">
    <name type="scientific">Tichowtungia aerotolerans</name>
    <dbReference type="NCBI Taxonomy" id="2697043"/>
    <lineage>
        <taxon>Bacteria</taxon>
        <taxon>Pseudomonadati</taxon>
        <taxon>Kiritimatiellota</taxon>
        <taxon>Tichowtungiia</taxon>
        <taxon>Tichowtungiales</taxon>
        <taxon>Tichowtungiaceae</taxon>
        <taxon>Tichowtungia</taxon>
    </lineage>
</organism>
<dbReference type="SUPFAM" id="SSF53271">
    <property type="entry name" value="PRTase-like"/>
    <property type="match status" value="1"/>
</dbReference>
<name>A0A6P1M2M5_9BACT</name>
<reference evidence="4 5" key="1">
    <citation type="submission" date="2020-01" db="EMBL/GenBank/DDBJ databases">
        <title>Ponticoccus aerotolerans gen. nov., sp. nov., an anaerobic bacterium and proposal of Ponticoccusceae fam. nov., Ponticoccusles ord. nov. and Ponticoccuse classis nov. in the phylum Kiritimatiellaeota.</title>
        <authorList>
            <person name="Zhou L.Y."/>
            <person name="Du Z.J."/>
        </authorList>
    </citation>
    <scope>NUCLEOTIDE SEQUENCE [LARGE SCALE GENOMIC DNA]</scope>
    <source>
        <strain evidence="4 5">S-5007</strain>
    </source>
</reference>
<sequence length="631" mass="72005">MSDWIGHECGIAAIRLLKPFEYYIEKYGSPYFAINRLYLLMEKQHNRGQDGCGAAVIKTDVEPGRPIIFRARSADKNPIQQVHQHMLGSLAEAFDENPDGINDPAWIKKHAKFAGELLLGHLRYGTRGQGGLNYCHPFLRQSNWLSRNLVLAGNFNLTNNDQLFETLVELGQHPRSEKDTVMVLEKIGHFLDEENDRLFRQFRKEGISRMEITQKIAENLDLLSILKRSVKNFDGGYTMAGMIGNGDMFVMRDACGIRPGFFYRDDEFVVVASERPAIQTAFNVPIDAVEEIKPGHALIIRKTGEVLHEQISEVKTVAPCSFERIYFSRGTDRDIYNERKQLGRQLTERVLKAVDYDLDHTVFSYIPNTADAAFYGLIEGTKTYVAERAQHHILAKRDLSPERIAELVNYQPRMEKIMTKDAKLRTFITADADRTELVSMVYDTTYGIVRPEDTLVALDDSIVRGTTLRESILRILDRLRPRKIVIVSSAPEIRYPDCYGIDMSKLKDFVAFQAAIALVKETGREALLTEIYEKCKASMELPREEVVNEVKVLFKLFKPREVEAKIAEILRPPDLNAEFEVIYQSIEGLHAACPNHKGDWYFTGNYPTPGGNRVANRSFINFMEDNDARAY</sequence>
<dbReference type="PANTHER" id="PTHR11907">
    <property type="entry name" value="AMIDOPHOSPHORIBOSYLTRANSFERASE"/>
    <property type="match status" value="1"/>
</dbReference>
<dbReference type="Proteomes" id="UP000464954">
    <property type="component" value="Chromosome"/>
</dbReference>
<dbReference type="RefSeq" id="WP_160626135.1">
    <property type="nucleotide sequence ID" value="NZ_CP047593.1"/>
</dbReference>
<dbReference type="SUPFAM" id="SSF56235">
    <property type="entry name" value="N-terminal nucleophile aminohydrolases (Ntn hydrolases)"/>
    <property type="match status" value="1"/>
</dbReference>
<dbReference type="EMBL" id="CP047593">
    <property type="protein sequence ID" value="QHI68101.1"/>
    <property type="molecule type" value="Genomic_DNA"/>
</dbReference>
<gene>
    <name evidence="4" type="ORF">GT409_01080</name>
</gene>
<dbReference type="AlphaFoldDB" id="A0A6P1M2M5"/>
<accession>A0A6P1M2M5</accession>
<keyword evidence="2" id="KW-0315">Glutamine amidotransferase</keyword>
<dbReference type="InterPro" id="IPR029055">
    <property type="entry name" value="Ntn_hydrolases_N"/>
</dbReference>
<dbReference type="KEGG" id="taer:GT409_01080"/>
<dbReference type="GO" id="GO:0016757">
    <property type="term" value="F:glycosyltransferase activity"/>
    <property type="evidence" value="ECO:0007669"/>
    <property type="project" value="UniProtKB-KW"/>
</dbReference>
<evidence type="ECO:0000256" key="1">
    <source>
        <dbReference type="ARBA" id="ARBA00022679"/>
    </source>
</evidence>
<feature type="domain" description="Glutamine amidotransferase type-2" evidence="3">
    <location>
        <begin position="9"/>
        <end position="303"/>
    </location>
</feature>
<dbReference type="PROSITE" id="PS51278">
    <property type="entry name" value="GATASE_TYPE_2"/>
    <property type="match status" value="1"/>
</dbReference>
<evidence type="ECO:0000313" key="5">
    <source>
        <dbReference type="Proteomes" id="UP000464954"/>
    </source>
</evidence>
<dbReference type="InterPro" id="IPR029057">
    <property type="entry name" value="PRTase-like"/>
</dbReference>
<dbReference type="InterPro" id="IPR017932">
    <property type="entry name" value="GATase_2_dom"/>
</dbReference>